<organism evidence="3 4">
    <name type="scientific">Novosphingobium sediminicola</name>
    <dbReference type="NCBI Taxonomy" id="563162"/>
    <lineage>
        <taxon>Bacteria</taxon>
        <taxon>Pseudomonadati</taxon>
        <taxon>Pseudomonadota</taxon>
        <taxon>Alphaproteobacteria</taxon>
        <taxon>Sphingomonadales</taxon>
        <taxon>Sphingomonadaceae</taxon>
        <taxon>Novosphingobium</taxon>
    </lineage>
</organism>
<dbReference type="InterPro" id="IPR001638">
    <property type="entry name" value="Solute-binding_3/MltF_N"/>
</dbReference>
<reference evidence="3 4" key="1">
    <citation type="submission" date="2020-08" db="EMBL/GenBank/DDBJ databases">
        <title>Genomic Encyclopedia of Type Strains, Phase IV (KMG-IV): sequencing the most valuable type-strain genomes for metagenomic binning, comparative biology and taxonomic classification.</title>
        <authorList>
            <person name="Goeker M."/>
        </authorList>
    </citation>
    <scope>NUCLEOTIDE SEQUENCE [LARGE SCALE GENOMIC DNA]</scope>
    <source>
        <strain evidence="3 4">DSM 27057</strain>
    </source>
</reference>
<dbReference type="RefSeq" id="WP_183623144.1">
    <property type="nucleotide sequence ID" value="NZ_JACIDX010000003.1"/>
</dbReference>
<evidence type="ECO:0000256" key="1">
    <source>
        <dbReference type="ARBA" id="ARBA00010742"/>
    </source>
</evidence>
<dbReference type="CDD" id="cd13558">
    <property type="entry name" value="PBP2_SsuA_like_2"/>
    <property type="match status" value="1"/>
</dbReference>
<proteinExistence type="inferred from homology"/>
<evidence type="ECO:0000313" key="4">
    <source>
        <dbReference type="Proteomes" id="UP000548867"/>
    </source>
</evidence>
<evidence type="ECO:0000313" key="3">
    <source>
        <dbReference type="EMBL" id="MBB3953986.1"/>
    </source>
</evidence>
<dbReference type="EMBL" id="JACIDX010000003">
    <property type="protein sequence ID" value="MBB3953986.1"/>
    <property type="molecule type" value="Genomic_DNA"/>
</dbReference>
<dbReference type="PANTHER" id="PTHR30024:SF48">
    <property type="entry name" value="ABC TRANSPORTER SUBSTRATE-BINDING PROTEIN"/>
    <property type="match status" value="1"/>
</dbReference>
<dbReference type="InterPro" id="IPR015168">
    <property type="entry name" value="SsuA/THI5"/>
</dbReference>
<dbReference type="Pfam" id="PF09084">
    <property type="entry name" value="NMT1"/>
    <property type="match status" value="1"/>
</dbReference>
<dbReference type="AlphaFoldDB" id="A0A7W6CCF8"/>
<dbReference type="SMART" id="SM00062">
    <property type="entry name" value="PBPb"/>
    <property type="match status" value="1"/>
</dbReference>
<comment type="similarity">
    <text evidence="1">Belongs to the bacterial solute-binding protein SsuA/TauA family.</text>
</comment>
<accession>A0A7W6CCF8</accession>
<dbReference type="Gene3D" id="3.40.190.10">
    <property type="entry name" value="Periplasmic binding protein-like II"/>
    <property type="match status" value="2"/>
</dbReference>
<name>A0A7W6CCF8_9SPHN</name>
<feature type="domain" description="Solute-binding protein family 3/N-terminal" evidence="2">
    <location>
        <begin position="35"/>
        <end position="260"/>
    </location>
</feature>
<comment type="caution">
    <text evidence="3">The sequence shown here is derived from an EMBL/GenBank/DDBJ whole genome shotgun (WGS) entry which is preliminary data.</text>
</comment>
<keyword evidence="4" id="KW-1185">Reference proteome</keyword>
<evidence type="ECO:0000259" key="2">
    <source>
        <dbReference type="SMART" id="SM00062"/>
    </source>
</evidence>
<dbReference type="SUPFAM" id="SSF53850">
    <property type="entry name" value="Periplasmic binding protein-like II"/>
    <property type="match status" value="1"/>
</dbReference>
<protein>
    <submittedName>
        <fullName evidence="3">Sulfonate transport system substrate-binding protein</fullName>
    </submittedName>
</protein>
<dbReference type="Proteomes" id="UP000548867">
    <property type="component" value="Unassembled WGS sequence"/>
</dbReference>
<sequence>MIEATLWNRRGALAALGFGAGALALAGCRGGGEKVLRVGSQKGGTKALVLASGVLEGAPYRVEWSEFPAAQHLLEALGSDAVDIGLIGDAPFLFAYQTGKPLKAVAARVSHPRPAGILSILVPGASPVYKPADLKGRKIVTGRGSIGHFLALKVFENAGIKPGEAELIFMTPSDAAAALRSGAVDAWSTWGPYVPTGQAAGDRILADGSDLFDACSFDVVHENVLRDKPDLLVDFLAREARAMEWRKAHVADYAKVLAKETGLPLPIAQATAERSLVVDGPVTPELVARQQGILDTFVRAGALEAKRPVADGYVLTSQLPKA</sequence>
<dbReference type="PANTHER" id="PTHR30024">
    <property type="entry name" value="ALIPHATIC SULFONATES-BINDING PROTEIN-RELATED"/>
    <property type="match status" value="1"/>
</dbReference>
<gene>
    <name evidence="3" type="ORF">GGR38_000913</name>
</gene>